<accession>A0ABY5KXV2</accession>
<dbReference type="InterPro" id="IPR003448">
    <property type="entry name" value="Mopterin_biosynth_MoaE"/>
</dbReference>
<dbReference type="Proteomes" id="UP001316189">
    <property type="component" value="Chromosome"/>
</dbReference>
<organism evidence="2 3">
    <name type="scientific">Cellulomonas chengniuliangii</name>
    <dbReference type="NCBI Taxonomy" id="2968084"/>
    <lineage>
        <taxon>Bacteria</taxon>
        <taxon>Bacillati</taxon>
        <taxon>Actinomycetota</taxon>
        <taxon>Actinomycetes</taxon>
        <taxon>Micrococcales</taxon>
        <taxon>Cellulomonadaceae</taxon>
        <taxon>Cellulomonas</taxon>
    </lineage>
</organism>
<gene>
    <name evidence="2" type="ORF">NP064_16475</name>
</gene>
<dbReference type="Pfam" id="PF02391">
    <property type="entry name" value="MoaE"/>
    <property type="match status" value="1"/>
</dbReference>
<sequence length="180" mass="18514">MTHDTVAEAGRPDPHQDHPALAPDAPAPAATRDTSRVHPPARRVVRADVTDAVLSVAAHADAVACAQAGAVVTFSGDVRDHDGGRGVTSIEYVAHPSAGEVLARVVAEVTARCDVDAVAVSHRIGVLAVGECALAVAVSAAHRAEAFAAAALLVDEVKHQLPVWKRQVLADGGDEWVACP</sequence>
<evidence type="ECO:0000313" key="2">
    <source>
        <dbReference type="EMBL" id="UUI75332.1"/>
    </source>
</evidence>
<reference evidence="2 3" key="1">
    <citation type="submission" date="2022-07" db="EMBL/GenBank/DDBJ databases">
        <title>Novel species in genus cellulomonas.</title>
        <authorList>
            <person name="Ye L."/>
        </authorList>
    </citation>
    <scope>NUCLEOTIDE SEQUENCE [LARGE SCALE GENOMIC DNA]</scope>
    <source>
        <strain evidence="3">zg-Y338</strain>
    </source>
</reference>
<dbReference type="RefSeq" id="WP_227568590.1">
    <property type="nucleotide sequence ID" value="NZ_CP101988.1"/>
</dbReference>
<feature type="compositionally biased region" description="Low complexity" evidence="1">
    <location>
        <begin position="19"/>
        <end position="30"/>
    </location>
</feature>
<keyword evidence="3" id="KW-1185">Reference proteome</keyword>
<dbReference type="SUPFAM" id="SSF54690">
    <property type="entry name" value="Molybdopterin synthase subunit MoaE"/>
    <property type="match status" value="1"/>
</dbReference>
<proteinExistence type="predicted"/>
<feature type="compositionally biased region" description="Basic and acidic residues" evidence="1">
    <location>
        <begin position="1"/>
        <end position="18"/>
    </location>
</feature>
<dbReference type="PANTHER" id="PTHR23404">
    <property type="entry name" value="MOLYBDOPTERIN SYNTHASE RELATED"/>
    <property type="match status" value="1"/>
</dbReference>
<dbReference type="Gene3D" id="3.90.1170.40">
    <property type="entry name" value="Molybdopterin biosynthesis MoaE subunit"/>
    <property type="match status" value="1"/>
</dbReference>
<protein>
    <submittedName>
        <fullName evidence="2">Molybdenum cofactor biosynthesis protein MoaE</fullName>
    </submittedName>
</protein>
<dbReference type="CDD" id="cd00756">
    <property type="entry name" value="MoaE"/>
    <property type="match status" value="1"/>
</dbReference>
<name>A0ABY5KXV2_9CELL</name>
<evidence type="ECO:0000256" key="1">
    <source>
        <dbReference type="SAM" id="MobiDB-lite"/>
    </source>
</evidence>
<evidence type="ECO:0000313" key="3">
    <source>
        <dbReference type="Proteomes" id="UP001316189"/>
    </source>
</evidence>
<dbReference type="EMBL" id="CP101988">
    <property type="protein sequence ID" value="UUI75332.1"/>
    <property type="molecule type" value="Genomic_DNA"/>
</dbReference>
<dbReference type="InterPro" id="IPR036563">
    <property type="entry name" value="MoaE_sf"/>
</dbReference>
<feature type="region of interest" description="Disordered" evidence="1">
    <location>
        <begin position="1"/>
        <end position="41"/>
    </location>
</feature>